<evidence type="ECO:0000256" key="5">
    <source>
        <dbReference type="ARBA" id="ARBA00022989"/>
    </source>
</evidence>
<protein>
    <recommendedName>
        <fullName evidence="11">Ionotropic glutamate receptor C-terminal domain-containing protein</fullName>
    </recommendedName>
</protein>
<dbReference type="GO" id="GO:0015276">
    <property type="term" value="F:ligand-gated monoatomic ion channel activity"/>
    <property type="evidence" value="ECO:0007669"/>
    <property type="project" value="InterPro"/>
</dbReference>
<evidence type="ECO:0000256" key="8">
    <source>
        <dbReference type="ARBA" id="ARBA00023180"/>
    </source>
</evidence>
<dbReference type="InterPro" id="IPR052192">
    <property type="entry name" value="Insect_Ionotropic_Sensory_Rcpt"/>
</dbReference>
<keyword evidence="3" id="KW-1003">Cell membrane</keyword>
<accession>E9G3J0</accession>
<evidence type="ECO:0000256" key="4">
    <source>
        <dbReference type="ARBA" id="ARBA00022692"/>
    </source>
</evidence>
<dbReference type="OrthoDB" id="6360105at2759"/>
<evidence type="ECO:0000256" key="3">
    <source>
        <dbReference type="ARBA" id="ARBA00022475"/>
    </source>
</evidence>
<feature type="chain" id="PRO_5003237126" description="Ionotropic glutamate receptor C-terminal domain-containing protein" evidence="10">
    <location>
        <begin position="32"/>
        <end position="479"/>
    </location>
</feature>
<dbReference type="OMA" id="CILMQHE"/>
<evidence type="ECO:0000256" key="7">
    <source>
        <dbReference type="ARBA" id="ARBA00023170"/>
    </source>
</evidence>
<dbReference type="FunFam" id="1.10.287.70:FF:000301">
    <property type="entry name" value="Uncharacterized protein"/>
    <property type="match status" value="1"/>
</dbReference>
<evidence type="ECO:0000313" key="12">
    <source>
        <dbReference type="EMBL" id="EFX85978.1"/>
    </source>
</evidence>
<organism evidence="12 13">
    <name type="scientific">Daphnia pulex</name>
    <name type="common">Water flea</name>
    <dbReference type="NCBI Taxonomy" id="6669"/>
    <lineage>
        <taxon>Eukaryota</taxon>
        <taxon>Metazoa</taxon>
        <taxon>Ecdysozoa</taxon>
        <taxon>Arthropoda</taxon>
        <taxon>Crustacea</taxon>
        <taxon>Branchiopoda</taxon>
        <taxon>Diplostraca</taxon>
        <taxon>Cladocera</taxon>
        <taxon>Anomopoda</taxon>
        <taxon>Daphniidae</taxon>
        <taxon>Daphnia</taxon>
    </lineage>
</organism>
<reference evidence="12 13" key="1">
    <citation type="journal article" date="2011" name="Science">
        <title>The ecoresponsive genome of Daphnia pulex.</title>
        <authorList>
            <person name="Colbourne J.K."/>
            <person name="Pfrender M.E."/>
            <person name="Gilbert D."/>
            <person name="Thomas W.K."/>
            <person name="Tucker A."/>
            <person name="Oakley T.H."/>
            <person name="Tokishita S."/>
            <person name="Aerts A."/>
            <person name="Arnold G.J."/>
            <person name="Basu M.K."/>
            <person name="Bauer D.J."/>
            <person name="Caceres C.E."/>
            <person name="Carmel L."/>
            <person name="Casola C."/>
            <person name="Choi J.H."/>
            <person name="Detter J.C."/>
            <person name="Dong Q."/>
            <person name="Dusheyko S."/>
            <person name="Eads B.D."/>
            <person name="Frohlich T."/>
            <person name="Geiler-Samerotte K.A."/>
            <person name="Gerlach D."/>
            <person name="Hatcher P."/>
            <person name="Jogdeo S."/>
            <person name="Krijgsveld J."/>
            <person name="Kriventseva E.V."/>
            <person name="Kultz D."/>
            <person name="Laforsch C."/>
            <person name="Lindquist E."/>
            <person name="Lopez J."/>
            <person name="Manak J.R."/>
            <person name="Muller J."/>
            <person name="Pangilinan J."/>
            <person name="Patwardhan R.P."/>
            <person name="Pitluck S."/>
            <person name="Pritham E.J."/>
            <person name="Rechtsteiner A."/>
            <person name="Rho M."/>
            <person name="Rogozin I.B."/>
            <person name="Sakarya O."/>
            <person name="Salamov A."/>
            <person name="Schaack S."/>
            <person name="Shapiro H."/>
            <person name="Shiga Y."/>
            <person name="Skalitzky C."/>
            <person name="Smith Z."/>
            <person name="Souvorov A."/>
            <person name="Sung W."/>
            <person name="Tang Z."/>
            <person name="Tsuchiya D."/>
            <person name="Tu H."/>
            <person name="Vos H."/>
            <person name="Wang M."/>
            <person name="Wolf Y.I."/>
            <person name="Yamagata H."/>
            <person name="Yamada T."/>
            <person name="Ye Y."/>
            <person name="Shaw J.R."/>
            <person name="Andrews J."/>
            <person name="Crease T.J."/>
            <person name="Tang H."/>
            <person name="Lucas S.M."/>
            <person name="Robertson H.M."/>
            <person name="Bork P."/>
            <person name="Koonin E.V."/>
            <person name="Zdobnov E.M."/>
            <person name="Grigoriev I.V."/>
            <person name="Lynch M."/>
            <person name="Boore J.L."/>
        </authorList>
    </citation>
    <scope>NUCLEOTIDE SEQUENCE [LARGE SCALE GENOMIC DNA]</scope>
</reference>
<dbReference type="Proteomes" id="UP000000305">
    <property type="component" value="Unassembled WGS sequence"/>
</dbReference>
<comment type="similarity">
    <text evidence="2">Belongs to the glutamate-gated ion channel (TC 1.A.10.1) family.</text>
</comment>
<dbReference type="GO" id="GO:0005886">
    <property type="term" value="C:plasma membrane"/>
    <property type="evidence" value="ECO:0007669"/>
    <property type="project" value="UniProtKB-SubCell"/>
</dbReference>
<sequence length="479" mass="54342">MQVIATYRTKHFISTAILATLFLIAGEFSDADPEGRHFNYLAFHNPPYDTLIRGPNGTFTTFGASLELVKWLSAKFKFTFNVSLVNQTLIEKYGTHEASFYQLINEKNVDGVLCSFYLTMDRVERMDFTSHTWSEGFSLIVPRPAEESRLFAFIGPFQPTVWMLIFISLFVFVGMMTLFTWFYNRQRWNNLGSATVETESPKNNQQNSDGHKRNYSIQKSVFNNFSSHMIYVINIMTNQGCQEAFNRTSFRLLTGVWVLCAMVLVNSYTGIVTSSLTTPKMKPSIGSLEELAASKDIGVLLRHDTSIGEQILKATSGVYKVLGDQARLHPDQILGDPFTLAAKLETGRYAYPFLRTFAIAFVGNQYKKDGKCRFKGSKPLPISAGYYSWLYKKNSLYTKVHSRALMDLWESGLMRFWVNTQPTIPKADQCFADSKPRISRLVPIQLSDLTSAFLILGIGIGLATLSFVSELIFFRLNRL</sequence>
<evidence type="ECO:0000256" key="1">
    <source>
        <dbReference type="ARBA" id="ARBA00004651"/>
    </source>
</evidence>
<dbReference type="SUPFAM" id="SSF53850">
    <property type="entry name" value="Periplasmic binding protein-like II"/>
    <property type="match status" value="1"/>
</dbReference>
<feature type="transmembrane region" description="Helical" evidence="9">
    <location>
        <begin position="161"/>
        <end position="183"/>
    </location>
</feature>
<keyword evidence="8" id="KW-0325">Glycoprotein</keyword>
<evidence type="ECO:0000256" key="2">
    <source>
        <dbReference type="ARBA" id="ARBA00008685"/>
    </source>
</evidence>
<dbReference type="KEGG" id="dpx:DAPPUDRAFT_313582"/>
<dbReference type="Gene3D" id="1.10.287.70">
    <property type="match status" value="1"/>
</dbReference>
<dbReference type="InterPro" id="IPR001320">
    <property type="entry name" value="Iontro_rcpt_C"/>
</dbReference>
<dbReference type="PANTHER" id="PTHR42643">
    <property type="entry name" value="IONOTROPIC RECEPTOR 20A-RELATED"/>
    <property type="match status" value="1"/>
</dbReference>
<proteinExistence type="inferred from homology"/>
<keyword evidence="4 9" id="KW-0812">Transmembrane</keyword>
<dbReference type="PANTHER" id="PTHR42643:SF24">
    <property type="entry name" value="IONOTROPIC RECEPTOR 60A"/>
    <property type="match status" value="1"/>
</dbReference>
<dbReference type="Pfam" id="PF00060">
    <property type="entry name" value="Lig_chan"/>
    <property type="match status" value="1"/>
</dbReference>
<dbReference type="FunFam" id="3.40.190.10:FF:000218">
    <property type="entry name" value="Uncharacterized protein"/>
    <property type="match status" value="1"/>
</dbReference>
<evidence type="ECO:0000256" key="10">
    <source>
        <dbReference type="SAM" id="SignalP"/>
    </source>
</evidence>
<feature type="transmembrane region" description="Helical" evidence="9">
    <location>
        <begin position="452"/>
        <end position="474"/>
    </location>
</feature>
<keyword evidence="6 9" id="KW-0472">Membrane</keyword>
<keyword evidence="5 9" id="KW-1133">Transmembrane helix</keyword>
<keyword evidence="7" id="KW-0675">Receptor</keyword>
<keyword evidence="10" id="KW-0732">Signal</keyword>
<dbReference type="AlphaFoldDB" id="E9G3J0"/>
<gene>
    <name evidence="12" type="ORF">DAPPUDRAFT_313582</name>
</gene>
<dbReference type="HOGENOM" id="CLU_007257_4_0_1"/>
<dbReference type="eggNOG" id="KOG1052">
    <property type="taxonomic scope" value="Eukaryota"/>
</dbReference>
<dbReference type="GO" id="GO:0050906">
    <property type="term" value="P:detection of stimulus involved in sensory perception"/>
    <property type="evidence" value="ECO:0007669"/>
    <property type="project" value="UniProtKB-ARBA"/>
</dbReference>
<name>E9G3J0_DAPPU</name>
<evidence type="ECO:0000256" key="9">
    <source>
        <dbReference type="SAM" id="Phobius"/>
    </source>
</evidence>
<feature type="domain" description="Ionotropic glutamate receptor C-terminal" evidence="11">
    <location>
        <begin position="160"/>
        <end position="460"/>
    </location>
</feature>
<feature type="signal peptide" evidence="10">
    <location>
        <begin position="1"/>
        <end position="31"/>
    </location>
</feature>
<dbReference type="FunCoup" id="E9G3J0">
    <property type="interactions" value="63"/>
</dbReference>
<dbReference type="InParanoid" id="E9G3J0"/>
<dbReference type="Gene3D" id="3.40.190.10">
    <property type="entry name" value="Periplasmic binding protein-like II"/>
    <property type="match status" value="1"/>
</dbReference>
<evidence type="ECO:0000256" key="6">
    <source>
        <dbReference type="ARBA" id="ARBA00023136"/>
    </source>
</evidence>
<keyword evidence="13" id="KW-1185">Reference proteome</keyword>
<comment type="subcellular location">
    <subcellularLocation>
        <location evidence="1">Cell membrane</location>
        <topology evidence="1">Multi-pass membrane protein</topology>
    </subcellularLocation>
</comment>
<evidence type="ECO:0000259" key="11">
    <source>
        <dbReference type="Pfam" id="PF00060"/>
    </source>
</evidence>
<feature type="transmembrane region" description="Helical" evidence="9">
    <location>
        <begin position="252"/>
        <end position="271"/>
    </location>
</feature>
<evidence type="ECO:0000313" key="13">
    <source>
        <dbReference type="Proteomes" id="UP000000305"/>
    </source>
</evidence>
<dbReference type="PhylomeDB" id="E9G3J0"/>
<dbReference type="EMBL" id="GL732531">
    <property type="protein sequence ID" value="EFX85978.1"/>
    <property type="molecule type" value="Genomic_DNA"/>
</dbReference>